<dbReference type="eggNOG" id="ENOG502QQET">
    <property type="taxonomic scope" value="Eukaryota"/>
</dbReference>
<sequence>PGPEPAAEAEHLLALAESELSAGWLPAARRHALRASRLYPSCPRASVVVTAANVLLSDASSHRWPSGPRRAVVPPCHRAEHAHAEKRQPREVAAAVGVLDIAAAAPVSGEEDEVAVVVAGGVRASQEGAAAPTVMAICASSHYAALLLPDPDDPDASPLSASELRRHFKSLVKSLRVSPDYAADYPSSADAAEEALCRATEAYEALTAPPPGTFWTACAGCRLLHEFERKYVGYRLICPSSRRTFLAAEVLPPPEAEPPARLPSPPAAKKPDKVEMTLAEMQLQLTKKRRGEEAEAENNHPGLMAVEDSDFYNFDADRSERCLKRGQLWALYADADGMPRHYALVAGIRWLDGEEGKPCGQFKAGRAETVDSVNVFSHLVACVRVGREVYRVYPRKGSVWALHGGEEGNAGRTEYHIVVMLSGYVERYGASFGYLEKVEGFRSIFRRRDAGSHGVHFFQKDDLGALSHQIPVWKLPKGEGSALPPGDCWELDPASLPPELLRRCFS</sequence>
<evidence type="ECO:0000259" key="1">
    <source>
        <dbReference type="Pfam" id="PF11926"/>
    </source>
</evidence>
<dbReference type="InParanoid" id="A0A194YGP6"/>
<dbReference type="Proteomes" id="UP000000768">
    <property type="component" value="Chromosome 10"/>
</dbReference>
<dbReference type="EMBL" id="CM000769">
    <property type="protein sequence ID" value="KXG19130.2"/>
    <property type="molecule type" value="Genomic_DNA"/>
</dbReference>
<evidence type="ECO:0000313" key="2">
    <source>
        <dbReference type="EMBL" id="KXG19130.2"/>
    </source>
</evidence>
<feature type="non-terminal residue" evidence="2">
    <location>
        <position position="506"/>
    </location>
</feature>
<dbReference type="Gramene" id="KXG19130">
    <property type="protein sequence ID" value="KXG19130"/>
    <property type="gene ID" value="SORBI_3010G009100"/>
</dbReference>
<name>A0A194YGP6_SORBI</name>
<dbReference type="PANTHER" id="PTHR44137:SF24">
    <property type="entry name" value="DNAJ HEAT SHOCK N-TERMINAL DOMAIN-CONTAINING PROTEIN"/>
    <property type="match status" value="1"/>
</dbReference>
<dbReference type="OMA" id="EATHHKT"/>
<organism evidence="2 3">
    <name type="scientific">Sorghum bicolor</name>
    <name type="common">Sorghum</name>
    <name type="synonym">Sorghum vulgare</name>
    <dbReference type="NCBI Taxonomy" id="4558"/>
    <lineage>
        <taxon>Eukaryota</taxon>
        <taxon>Viridiplantae</taxon>
        <taxon>Streptophyta</taxon>
        <taxon>Embryophyta</taxon>
        <taxon>Tracheophyta</taxon>
        <taxon>Spermatophyta</taxon>
        <taxon>Magnoliopsida</taxon>
        <taxon>Liliopsida</taxon>
        <taxon>Poales</taxon>
        <taxon>Poaceae</taxon>
        <taxon>PACMAD clade</taxon>
        <taxon>Panicoideae</taxon>
        <taxon>Andropogonodae</taxon>
        <taxon>Andropogoneae</taxon>
        <taxon>Sorghinae</taxon>
        <taxon>Sorghum</taxon>
    </lineage>
</organism>
<accession>A0A194YGP6</accession>
<dbReference type="AlphaFoldDB" id="A0A194YGP6"/>
<dbReference type="Pfam" id="PF11926">
    <property type="entry name" value="DUF3444"/>
    <property type="match status" value="1"/>
</dbReference>
<protein>
    <recommendedName>
        <fullName evidence="1">DUF3444 domain-containing protein</fullName>
    </recommendedName>
</protein>
<reference evidence="3" key="2">
    <citation type="journal article" date="2018" name="Plant J.">
        <title>The Sorghum bicolor reference genome: improved assembly, gene annotations, a transcriptome atlas, and signatures of genome organization.</title>
        <authorList>
            <person name="McCormick R.F."/>
            <person name="Truong S.K."/>
            <person name="Sreedasyam A."/>
            <person name="Jenkins J."/>
            <person name="Shu S."/>
            <person name="Sims D."/>
            <person name="Kennedy M."/>
            <person name="Amirebrahimi M."/>
            <person name="Weers B.D."/>
            <person name="McKinley B."/>
            <person name="Mattison A."/>
            <person name="Morishige D.T."/>
            <person name="Grimwood J."/>
            <person name="Schmutz J."/>
            <person name="Mullet J.E."/>
        </authorList>
    </citation>
    <scope>NUCLEOTIDE SEQUENCE [LARGE SCALE GENOMIC DNA]</scope>
    <source>
        <strain evidence="3">cv. BTx623</strain>
    </source>
</reference>
<dbReference type="PANTHER" id="PTHR44137">
    <property type="entry name" value="BNAC03G44070D PROTEIN"/>
    <property type="match status" value="1"/>
</dbReference>
<feature type="domain" description="DUF3444" evidence="1">
    <location>
        <begin position="348"/>
        <end position="477"/>
    </location>
</feature>
<reference evidence="2 3" key="1">
    <citation type="journal article" date="2009" name="Nature">
        <title>The Sorghum bicolor genome and the diversification of grasses.</title>
        <authorList>
            <person name="Paterson A.H."/>
            <person name="Bowers J.E."/>
            <person name="Bruggmann R."/>
            <person name="Dubchak I."/>
            <person name="Grimwood J."/>
            <person name="Gundlach H."/>
            <person name="Haberer G."/>
            <person name="Hellsten U."/>
            <person name="Mitros T."/>
            <person name="Poliakov A."/>
            <person name="Schmutz J."/>
            <person name="Spannagl M."/>
            <person name="Tang H."/>
            <person name="Wang X."/>
            <person name="Wicker T."/>
            <person name="Bharti A.K."/>
            <person name="Chapman J."/>
            <person name="Feltus F.A."/>
            <person name="Gowik U."/>
            <person name="Grigoriev I.V."/>
            <person name="Lyons E."/>
            <person name="Maher C.A."/>
            <person name="Martis M."/>
            <person name="Narechania A."/>
            <person name="Otillar R.P."/>
            <person name="Penning B.W."/>
            <person name="Salamov A.A."/>
            <person name="Wang Y."/>
            <person name="Zhang L."/>
            <person name="Carpita N.C."/>
            <person name="Freeling M."/>
            <person name="Gingle A.R."/>
            <person name="Hash C.T."/>
            <person name="Keller B."/>
            <person name="Klein P."/>
            <person name="Kresovich S."/>
            <person name="McCann M.C."/>
            <person name="Ming R."/>
            <person name="Peterson D.G."/>
            <person name="Mehboob-ur-Rahman"/>
            <person name="Ware D."/>
            <person name="Westhoff P."/>
            <person name="Mayer K.F."/>
            <person name="Messing J."/>
            <person name="Rokhsar D.S."/>
        </authorList>
    </citation>
    <scope>NUCLEOTIDE SEQUENCE [LARGE SCALE GENOMIC DNA]</scope>
    <source>
        <strain evidence="3">cv. BTx623</strain>
    </source>
</reference>
<evidence type="ECO:0000313" key="3">
    <source>
        <dbReference type="Proteomes" id="UP000000768"/>
    </source>
</evidence>
<proteinExistence type="predicted"/>
<dbReference type="STRING" id="4558.A0A194YGP6"/>
<gene>
    <name evidence="2" type="ORF">SORBI_3010G009100</name>
</gene>
<keyword evidence="3" id="KW-1185">Reference proteome</keyword>
<dbReference type="InterPro" id="IPR024593">
    <property type="entry name" value="DUF3444"/>
</dbReference>